<comment type="caution">
    <text evidence="12">The sequence shown here is derived from an EMBL/GenBank/DDBJ whole genome shotgun (WGS) entry which is preliminary data.</text>
</comment>
<reference evidence="12 13" key="2">
    <citation type="journal article" date="2012" name="Proc. Natl. Acad. Sci. U.S.A.">
        <title>Antigenic diversity is generated by distinct evolutionary mechanisms in African trypanosome species.</title>
        <authorList>
            <person name="Jackson A.P."/>
            <person name="Berry A."/>
            <person name="Aslett M."/>
            <person name="Allison H.C."/>
            <person name="Burton P."/>
            <person name="Vavrova-Anderson J."/>
            <person name="Brown R."/>
            <person name="Browne H."/>
            <person name="Corton N."/>
            <person name="Hauser H."/>
            <person name="Gamble J."/>
            <person name="Gilderthorp R."/>
            <person name="Marcello L."/>
            <person name="McQuillan J."/>
            <person name="Otto T.D."/>
            <person name="Quail M.A."/>
            <person name="Sanders M.J."/>
            <person name="van Tonder A."/>
            <person name="Ginger M.L."/>
            <person name="Field M.C."/>
            <person name="Barry J.D."/>
            <person name="Hertz-Fowler C."/>
            <person name="Berriman M."/>
        </authorList>
    </citation>
    <scope>NUCLEOTIDE SEQUENCE [LARGE SCALE GENOMIC DNA]</scope>
    <source>
        <strain evidence="12 13">IL3000</strain>
    </source>
</reference>
<keyword evidence="6 10" id="KW-0472">Membrane</keyword>
<evidence type="ECO:0000313" key="12">
    <source>
        <dbReference type="EMBL" id="CCD11965.1"/>
    </source>
</evidence>
<dbReference type="VEuPathDB" id="TriTrypDB:TcIL3000_0_00190"/>
<accession>F9W477</accession>
<comment type="subcellular location">
    <subcellularLocation>
        <location evidence="2">Cell membrane</location>
        <topology evidence="2">Lipid-anchor</topology>
        <topology evidence="2">GPI-anchor</topology>
    </subcellularLocation>
</comment>
<keyword evidence="13" id="KW-1185">Reference proteome</keyword>
<evidence type="ECO:0000256" key="7">
    <source>
        <dbReference type="ARBA" id="ARBA00023180"/>
    </source>
</evidence>
<dbReference type="Pfam" id="PF13206">
    <property type="entry name" value="VSG_B"/>
    <property type="match status" value="1"/>
</dbReference>
<dbReference type="GO" id="GO:0098552">
    <property type="term" value="C:side of membrane"/>
    <property type="evidence" value="ECO:0007669"/>
    <property type="project" value="UniProtKB-KW"/>
</dbReference>
<reference evidence="13" key="1">
    <citation type="submission" date="2011-07" db="EMBL/GenBank/DDBJ databases">
        <title>Divergent evolution of antigenic variation in African trypanosomes.</title>
        <authorList>
            <person name="Jackson A.P."/>
            <person name="Berry A."/>
            <person name="Allison H.C."/>
            <person name="Burton P."/>
            <person name="Anderson J."/>
            <person name="Aslett M."/>
            <person name="Brown R."/>
            <person name="Corton N."/>
            <person name="Harris D."/>
            <person name="Hauser H."/>
            <person name="Gamble J."/>
            <person name="Gilderthorp R."/>
            <person name="McQuillan J."/>
            <person name="Quail M.A."/>
            <person name="Sanders M."/>
            <person name="Van Tonder A."/>
            <person name="Ginger M.L."/>
            <person name="Donelson J.E."/>
            <person name="Field M.C."/>
            <person name="Barry J.D."/>
            <person name="Berriman M."/>
            <person name="Hertz-Fowler C."/>
        </authorList>
    </citation>
    <scope>NUCLEOTIDE SEQUENCE [LARGE SCALE GENOMIC DNA]</scope>
    <source>
        <strain evidence="13">IL3000</strain>
    </source>
</reference>
<keyword evidence="4" id="KW-0336">GPI-anchor</keyword>
<evidence type="ECO:0000256" key="2">
    <source>
        <dbReference type="ARBA" id="ARBA00004609"/>
    </source>
</evidence>
<evidence type="ECO:0000256" key="1">
    <source>
        <dbReference type="ARBA" id="ARBA00002523"/>
    </source>
</evidence>
<organism evidence="12 13">
    <name type="scientific">Trypanosoma congolense (strain IL3000)</name>
    <dbReference type="NCBI Taxonomy" id="1068625"/>
    <lineage>
        <taxon>Eukaryota</taxon>
        <taxon>Discoba</taxon>
        <taxon>Euglenozoa</taxon>
        <taxon>Kinetoplastea</taxon>
        <taxon>Metakinetoplastina</taxon>
        <taxon>Trypanosomatida</taxon>
        <taxon>Trypanosomatidae</taxon>
        <taxon>Trypanosoma</taxon>
        <taxon>Nannomonas</taxon>
    </lineage>
</organism>
<comment type="function">
    <text evidence="1">VSG forms a coat on the surface of the parasite. The trypanosome evades the immune response of the host by expressing a series of antigenically distinct VSGs from an estimated 1000 VSG genes.</text>
</comment>
<keyword evidence="5" id="KW-0732">Signal</keyword>
<evidence type="ECO:0000256" key="5">
    <source>
        <dbReference type="ARBA" id="ARBA00022729"/>
    </source>
</evidence>
<proteinExistence type="predicted"/>
<keyword evidence="7" id="KW-0325">Glycoprotein</keyword>
<evidence type="ECO:0000256" key="6">
    <source>
        <dbReference type="ARBA" id="ARBA00023136"/>
    </source>
</evidence>
<keyword evidence="10" id="KW-1133">Transmembrane helix</keyword>
<dbReference type="AlphaFoldDB" id="F9W477"/>
<sequence length="427" mass="47081">MGGGAGFLRNTHPTTVLPSPFASFPSLLPQPWDIPLTLYLQVLKLCCLGETFIAKKIVLPFNSFLCFLIERYSVWRMMINFWVVVTMLVIVFAMGIGVGAENPKDHNKDEHEALCSVLSLAVTLFESGQAGNKLQKALGWALFGSETGESNTASLLAAPPPEYHNPGNRQYSCGTCTHSDQNDYPGKSIPHDLVCMCTVGQGGYPFLEGYEGTPTLCGKSAADLGCAQDAGKGCHKRNVHWWTESNSHNEQARKHVNATWNSVVKPCLGKLPSITLEEARDTLLKKLKVNEDRSSPTWVGGHHYCSGGIADVCVSYDSWCLDHPQKYPQWWKELYEALAATDLTPANQNTNTASLFKSNTDADKEEELGIHGDSHNGTNHDPSGTHRRHKRKDHAVSHLFKKEDGIYLTKPLSCGLWPLFAVVALLF</sequence>
<gene>
    <name evidence="12" type="ORF">TCIL3000_0_00190</name>
</gene>
<evidence type="ECO:0000259" key="11">
    <source>
        <dbReference type="Pfam" id="PF13206"/>
    </source>
</evidence>
<protein>
    <submittedName>
        <fullName evidence="12">Variant surface glycoprotein</fullName>
    </submittedName>
</protein>
<feature type="region of interest" description="Disordered" evidence="9">
    <location>
        <begin position="367"/>
        <end position="394"/>
    </location>
</feature>
<evidence type="ECO:0000256" key="10">
    <source>
        <dbReference type="SAM" id="Phobius"/>
    </source>
</evidence>
<dbReference type="InterPro" id="IPR025932">
    <property type="entry name" value="Trypano_VSG_B_N_dom"/>
</dbReference>
<name>F9W477_TRYCI</name>
<evidence type="ECO:0000313" key="13">
    <source>
        <dbReference type="Proteomes" id="UP000000702"/>
    </source>
</evidence>
<evidence type="ECO:0000256" key="4">
    <source>
        <dbReference type="ARBA" id="ARBA00022622"/>
    </source>
</evidence>
<evidence type="ECO:0000256" key="3">
    <source>
        <dbReference type="ARBA" id="ARBA00022475"/>
    </source>
</evidence>
<feature type="transmembrane region" description="Helical" evidence="10">
    <location>
        <begin position="79"/>
        <end position="100"/>
    </location>
</feature>
<keyword evidence="3" id="KW-1003">Cell membrane</keyword>
<dbReference type="Proteomes" id="UP000000702">
    <property type="component" value="Unassembled WGS sequence"/>
</dbReference>
<keyword evidence="10" id="KW-0812">Transmembrane</keyword>
<evidence type="ECO:0000256" key="9">
    <source>
        <dbReference type="SAM" id="MobiDB-lite"/>
    </source>
</evidence>
<feature type="domain" description="Trypanosome variant surface glycoprotein B-type N-terminal" evidence="11">
    <location>
        <begin position="131"/>
        <end position="351"/>
    </location>
</feature>
<dbReference type="EMBL" id="CAEQ01000526">
    <property type="protein sequence ID" value="CCD11965.1"/>
    <property type="molecule type" value="Genomic_DNA"/>
</dbReference>
<dbReference type="GO" id="GO:0005886">
    <property type="term" value="C:plasma membrane"/>
    <property type="evidence" value="ECO:0007669"/>
    <property type="project" value="UniProtKB-SubCell"/>
</dbReference>
<evidence type="ECO:0000256" key="8">
    <source>
        <dbReference type="ARBA" id="ARBA00023288"/>
    </source>
</evidence>
<keyword evidence="8" id="KW-0449">Lipoprotein</keyword>